<protein>
    <recommendedName>
        <fullName evidence="4">Secreted protein</fullName>
    </recommendedName>
</protein>
<feature type="region of interest" description="Disordered" evidence="1">
    <location>
        <begin position="40"/>
        <end position="74"/>
    </location>
</feature>
<proteinExistence type="predicted"/>
<keyword evidence="3" id="KW-1185">Reference proteome</keyword>
<feature type="compositionally biased region" description="Low complexity" evidence="1">
    <location>
        <begin position="43"/>
        <end position="74"/>
    </location>
</feature>
<evidence type="ECO:0000256" key="1">
    <source>
        <dbReference type="SAM" id="MobiDB-lite"/>
    </source>
</evidence>
<dbReference type="AlphaFoldDB" id="A0A540VYI7"/>
<reference evidence="2 3" key="1">
    <citation type="submission" date="2019-06" db="EMBL/GenBank/DDBJ databases">
        <title>Description of Kitasatospora acidophila sp. nov. isolated from pine grove soil, and reclassification of Streptomyces novaecaesareae to Kitasatospora novaeceasareae comb. nov.</title>
        <authorList>
            <person name="Kim M.J."/>
        </authorList>
    </citation>
    <scope>NUCLEOTIDE SEQUENCE [LARGE SCALE GENOMIC DNA]</scope>
    <source>
        <strain evidence="2 3">MMS16-CNU292</strain>
    </source>
</reference>
<dbReference type="EMBL" id="VIGB01000003">
    <property type="protein sequence ID" value="TQF01838.1"/>
    <property type="molecule type" value="Genomic_DNA"/>
</dbReference>
<accession>A0A540VYI7</accession>
<dbReference type="Proteomes" id="UP000319103">
    <property type="component" value="Unassembled WGS sequence"/>
</dbReference>
<name>A0A540VYI7_9ACTN</name>
<organism evidence="2 3">
    <name type="scientific">Kitasatospora acidiphila</name>
    <dbReference type="NCBI Taxonomy" id="2567942"/>
    <lineage>
        <taxon>Bacteria</taxon>
        <taxon>Bacillati</taxon>
        <taxon>Actinomycetota</taxon>
        <taxon>Actinomycetes</taxon>
        <taxon>Kitasatosporales</taxon>
        <taxon>Streptomycetaceae</taxon>
        <taxon>Kitasatospora</taxon>
    </lineage>
</organism>
<evidence type="ECO:0000313" key="2">
    <source>
        <dbReference type="EMBL" id="TQF01838.1"/>
    </source>
</evidence>
<dbReference type="OrthoDB" id="128043at2"/>
<evidence type="ECO:0000313" key="3">
    <source>
        <dbReference type="Proteomes" id="UP000319103"/>
    </source>
</evidence>
<evidence type="ECO:0008006" key="4">
    <source>
        <dbReference type="Google" id="ProtNLM"/>
    </source>
</evidence>
<sequence>MWKGDRTVNTPTRLAAFALGLVVVLGGAAGIGHAVGPLDTGAKKAASSAHGSNGMPGMPGMPGMSSGQPSAEAPAAGALAAFDRGYALQTRPANLTPGQQTDLSFTVRGPNGAPLTSYQEEHGKELHLILLREDLTQYQHLHPTLAADGSWHVPVTFPAAGGYRMVADFTPAGATENVTLGTDLAVAGDYQPQPLPAPATSAGVDGYTVSMNGQVTAGQSAKLTFEIADTHGLVTDLQPYLGAYGHLVAMRAGDLGYLHVHPDGEPGDGHTAAGPDVAFYVTVPTAGDYRLFLDFQRAGVVHTAAFTVHATASTEEGR</sequence>
<gene>
    <name evidence="2" type="ORF">E6W39_05650</name>
</gene>
<comment type="caution">
    <text evidence="2">The sequence shown here is derived from an EMBL/GenBank/DDBJ whole genome shotgun (WGS) entry which is preliminary data.</text>
</comment>